<dbReference type="InterPro" id="IPR043128">
    <property type="entry name" value="Rev_trsase/Diguanyl_cyclase"/>
</dbReference>
<dbReference type="Pfam" id="PF00998">
    <property type="entry name" value="RdRP_3"/>
    <property type="match status" value="1"/>
</dbReference>
<proteinExistence type="predicted"/>
<evidence type="ECO:0000256" key="2">
    <source>
        <dbReference type="ARBA" id="ARBA00022484"/>
    </source>
</evidence>
<accession>A0A8A6RKN8</accession>
<protein>
    <recommendedName>
        <fullName evidence="1 7">RNA-directed RNA polymerase</fullName>
        <ecNumber evidence="1 7">2.7.7.48</ecNumber>
    </recommendedName>
</protein>
<keyword evidence="4 7" id="KW-0548">Nucleotidyltransferase</keyword>
<dbReference type="EC" id="2.7.7.48" evidence="1 7"/>
<evidence type="ECO:0000256" key="1">
    <source>
        <dbReference type="ARBA" id="ARBA00012494"/>
    </source>
</evidence>
<organism evidence="9">
    <name type="scientific">Coleopteran tombus-related virus</name>
    <dbReference type="NCBI Taxonomy" id="2822551"/>
    <lineage>
        <taxon>Viruses</taxon>
        <taxon>Riboviria</taxon>
        <taxon>Orthornavirae</taxon>
        <taxon>Kitrinoviricota</taxon>
        <taxon>Tolucaviricetes</taxon>
        <taxon>Tolivirales</taxon>
        <taxon>Tombusviridae</taxon>
    </lineage>
</organism>
<evidence type="ECO:0000313" key="9">
    <source>
        <dbReference type="EMBL" id="QTJ63605.1"/>
    </source>
</evidence>
<keyword evidence="6 7" id="KW-0693">Viral RNA replication</keyword>
<comment type="catalytic activity">
    <reaction evidence="7">
        <text>RNA(n) + a ribonucleoside 5'-triphosphate = RNA(n+1) + diphosphate</text>
        <dbReference type="Rhea" id="RHEA:21248"/>
        <dbReference type="Rhea" id="RHEA-COMP:14527"/>
        <dbReference type="Rhea" id="RHEA-COMP:17342"/>
        <dbReference type="ChEBI" id="CHEBI:33019"/>
        <dbReference type="ChEBI" id="CHEBI:61557"/>
        <dbReference type="ChEBI" id="CHEBI:140395"/>
        <dbReference type="EC" id="2.7.7.48"/>
    </reaction>
</comment>
<dbReference type="SUPFAM" id="SSF56672">
    <property type="entry name" value="DNA/RNA polymerases"/>
    <property type="match status" value="1"/>
</dbReference>
<evidence type="ECO:0000256" key="5">
    <source>
        <dbReference type="ARBA" id="ARBA00022741"/>
    </source>
</evidence>
<sequence>MVYFPSIAKPYKYFYYPQCLQSTAAAYYNRHNPQILDTYEPRNISRMYRHIRKFVCHPAAYTRQEYVDSMPTAFKRRQYQRVLDELNQGAMVRSTIEPFTKLEKFPTTKYKPPRMIQARHYTFNIAYGRFIKPLENYITKFGKHKHHFGKGNYDDIASNIDKLAKKYRYYTELDHDSFDARITVEMLTLSHKFYQACYHHNKELRELSKRTLNNKCKTRSGEKYKCYGSRMSGDVDTSFGNSIINYAIIKELLKQLKLKGDCIVNGDDCIIFTDEPIPIETSQEILATMNMKSKMQPSVTNIHHVEFCRTKLVYRSDGTKTMMMNPQRVYQTFGMTYRLNESKSYHRYLEEVMICNAIINMNTPIGHHWAALYGKPIDRTTPIQFKYVTRDLERIVEKQRGTIESSKEFTPSMFQAWPDSLQYVRKIRTIMSRPIPNNYMVVINHDSKRIAISYYNDKPKPP</sequence>
<dbReference type="Gene3D" id="3.30.70.270">
    <property type="match status" value="1"/>
</dbReference>
<evidence type="ECO:0000256" key="3">
    <source>
        <dbReference type="ARBA" id="ARBA00022679"/>
    </source>
</evidence>
<dbReference type="GO" id="GO:0003968">
    <property type="term" value="F:RNA-directed RNA polymerase activity"/>
    <property type="evidence" value="ECO:0007669"/>
    <property type="project" value="UniProtKB-KW"/>
</dbReference>
<keyword evidence="5 7" id="KW-0547">Nucleotide-binding</keyword>
<feature type="domain" description="RdRp catalytic" evidence="8">
    <location>
        <begin position="168"/>
        <end position="281"/>
    </location>
</feature>
<reference evidence="9" key="2">
    <citation type="journal article" date="2021" name="Virus Evol.">
        <title>Viromics of extant insect orders unveil the evolution of the flavi-like superfamily.</title>
        <authorList>
            <person name="Sofia P."/>
            <person name="Simon K."/>
            <person name="Florian Z."/>
            <person name="Alexander D."/>
            <person name="Malte P."/>
            <person name="Shanlin L."/>
            <person name="Xin Z."/>
            <person name="Christian D."/>
            <person name="Bernhard M."/>
            <person name="Sandra J."/>
        </authorList>
    </citation>
    <scope>NUCLEOTIDE SEQUENCE</scope>
    <source>
        <strain evidence="9">OKIAV397</strain>
    </source>
</reference>
<dbReference type="InterPro" id="IPR007094">
    <property type="entry name" value="RNA-dir_pol_PSvirus"/>
</dbReference>
<dbReference type="InterPro" id="IPR043502">
    <property type="entry name" value="DNA/RNA_pol_sf"/>
</dbReference>
<evidence type="ECO:0000256" key="6">
    <source>
        <dbReference type="ARBA" id="ARBA00022953"/>
    </source>
</evidence>
<evidence type="ECO:0000256" key="7">
    <source>
        <dbReference type="RuleBase" id="RU363062"/>
    </source>
</evidence>
<dbReference type="GO" id="GO:0000166">
    <property type="term" value="F:nucleotide binding"/>
    <property type="evidence" value="ECO:0007669"/>
    <property type="project" value="UniProtKB-KW"/>
</dbReference>
<keyword evidence="2 7" id="KW-0696">RNA-directed RNA polymerase</keyword>
<name>A0A8A6RKN8_9TOMB</name>
<dbReference type="InterPro" id="IPR002166">
    <property type="entry name" value="RNA_pol_HCV"/>
</dbReference>
<reference evidence="9" key="1">
    <citation type="submission" date="2020-11" db="EMBL/GenBank/DDBJ databases">
        <authorList>
            <person name="Paraskevopoulou S."/>
            <person name="Kaefer S."/>
            <person name="Zirkel F."/>
            <person name="Donath A."/>
            <person name="Petersen M."/>
            <person name="Liu S."/>
            <person name="Zhou X."/>
            <person name="Drosten C."/>
            <person name="Misof B."/>
            <person name="Junglen S."/>
        </authorList>
    </citation>
    <scope>NUCLEOTIDE SEQUENCE</scope>
    <source>
        <strain evidence="9">OKIAV397</strain>
    </source>
</reference>
<dbReference type="EMBL" id="MW208783">
    <property type="protein sequence ID" value="QTJ63605.1"/>
    <property type="molecule type" value="Genomic_RNA"/>
</dbReference>
<dbReference type="GO" id="GO:0039694">
    <property type="term" value="P:viral RNA genome replication"/>
    <property type="evidence" value="ECO:0007669"/>
    <property type="project" value="InterPro"/>
</dbReference>
<dbReference type="GO" id="GO:0003723">
    <property type="term" value="F:RNA binding"/>
    <property type="evidence" value="ECO:0007669"/>
    <property type="project" value="InterPro"/>
</dbReference>
<evidence type="ECO:0000259" key="8">
    <source>
        <dbReference type="PROSITE" id="PS50507"/>
    </source>
</evidence>
<keyword evidence="3 7" id="KW-0808">Transferase</keyword>
<dbReference type="PROSITE" id="PS50507">
    <property type="entry name" value="RDRP_SSRNA_POS"/>
    <property type="match status" value="1"/>
</dbReference>
<evidence type="ECO:0000256" key="4">
    <source>
        <dbReference type="ARBA" id="ARBA00022695"/>
    </source>
</evidence>